<evidence type="ECO:0000256" key="4">
    <source>
        <dbReference type="ARBA" id="ARBA00023239"/>
    </source>
</evidence>
<feature type="domain" description="Terpene synthase metal-binding" evidence="7">
    <location>
        <begin position="265"/>
        <end position="335"/>
    </location>
</feature>
<accession>A0A8K0HQR6</accession>
<organism evidence="8 9">
    <name type="scientific">Rhamnella rubrinervis</name>
    <dbReference type="NCBI Taxonomy" id="2594499"/>
    <lineage>
        <taxon>Eukaryota</taxon>
        <taxon>Viridiplantae</taxon>
        <taxon>Streptophyta</taxon>
        <taxon>Embryophyta</taxon>
        <taxon>Tracheophyta</taxon>
        <taxon>Spermatophyta</taxon>
        <taxon>Magnoliopsida</taxon>
        <taxon>eudicotyledons</taxon>
        <taxon>Gunneridae</taxon>
        <taxon>Pentapetalae</taxon>
        <taxon>rosids</taxon>
        <taxon>fabids</taxon>
        <taxon>Rosales</taxon>
        <taxon>Rhamnaceae</taxon>
        <taxon>rhamnoid group</taxon>
        <taxon>Rhamneae</taxon>
        <taxon>Rhamnella</taxon>
    </lineage>
</organism>
<evidence type="ECO:0000256" key="3">
    <source>
        <dbReference type="ARBA" id="ARBA00022842"/>
    </source>
</evidence>
<gene>
    <name evidence="8" type="ORF">FNV43_RR00628</name>
</gene>
<evidence type="ECO:0000313" key="8">
    <source>
        <dbReference type="EMBL" id="KAF3455985.1"/>
    </source>
</evidence>
<dbReference type="SUPFAM" id="SSF48239">
    <property type="entry name" value="Terpenoid cyclases/Protein prenyltransferases"/>
    <property type="match status" value="1"/>
</dbReference>
<keyword evidence="4" id="KW-0456">Lyase</keyword>
<feature type="compositionally biased region" description="Low complexity" evidence="5">
    <location>
        <begin position="1"/>
        <end position="17"/>
    </location>
</feature>
<dbReference type="InterPro" id="IPR008930">
    <property type="entry name" value="Terpenoid_cyclase/PrenylTrfase"/>
</dbReference>
<sequence>MSIEVSSAQANSSNGSSTPVIRQSANFHPSLWGKYFLKYASQSHQEVDIINTKQQAAEKLKKEVKTMLATANTPSKKLELIDSIQRLSLSYHFESEIDEMLKQLQELINLDEYFIDGSHNHIVNLHTTSLWFRLLRQGGHNISSDIFHKFANKEGKFKGERVNDVEGMLSLYEAAHWRINGEHLLEEALSFTTTHLASFAAASTIANPFLAEQVKHSLRQPMTMGLPRIQARHYISIHQQHPASLSDDQILLTFGKLDFNILWWKDLDFASKLSFARDRVVECYFWILGVYFEPQYALARRIVTKVMAMTSVIDHVYDVHATFDELQVFTEAIERIVKASSTICRLMDDVVDHKCVEPRDVPMALLMRPVNLARVMDVFYKDMVMATLMLLVP</sequence>
<keyword evidence="3" id="KW-0460">Magnesium</keyword>
<evidence type="ECO:0000256" key="5">
    <source>
        <dbReference type="SAM" id="MobiDB-lite"/>
    </source>
</evidence>
<feature type="region of interest" description="Disordered" evidence="5">
    <location>
        <begin position="1"/>
        <end position="20"/>
    </location>
</feature>
<proteinExistence type="predicted"/>
<name>A0A8K0HQR6_9ROSA</name>
<dbReference type="InterPro" id="IPR001906">
    <property type="entry name" value="Terpene_synth_N"/>
</dbReference>
<dbReference type="Pfam" id="PF03936">
    <property type="entry name" value="Terpene_synth_C"/>
    <property type="match status" value="1"/>
</dbReference>
<dbReference type="InterPro" id="IPR005630">
    <property type="entry name" value="Terpene_synthase_metal-bd"/>
</dbReference>
<evidence type="ECO:0000256" key="1">
    <source>
        <dbReference type="ARBA" id="ARBA00001946"/>
    </source>
</evidence>
<dbReference type="Gene3D" id="1.50.10.130">
    <property type="entry name" value="Terpene synthase, N-terminal domain"/>
    <property type="match status" value="1"/>
</dbReference>
<protein>
    <submittedName>
        <fullName evidence="8">Uncharacterized protein</fullName>
    </submittedName>
</protein>
<evidence type="ECO:0000259" key="7">
    <source>
        <dbReference type="Pfam" id="PF03936"/>
    </source>
</evidence>
<dbReference type="FunFam" id="1.50.10.130:FF:000001">
    <property type="entry name" value="Isoprene synthase, chloroplastic"/>
    <property type="match status" value="1"/>
</dbReference>
<dbReference type="PANTHER" id="PTHR31225">
    <property type="entry name" value="OS04G0344100 PROTEIN-RELATED"/>
    <property type="match status" value="1"/>
</dbReference>
<reference evidence="8" key="1">
    <citation type="submission" date="2020-03" db="EMBL/GenBank/DDBJ databases">
        <title>A high-quality chromosome-level genome assembly of a woody plant with both climbing and erect habits, Rhamnella rubrinervis.</title>
        <authorList>
            <person name="Lu Z."/>
            <person name="Yang Y."/>
            <person name="Zhu X."/>
            <person name="Sun Y."/>
        </authorList>
    </citation>
    <scope>NUCLEOTIDE SEQUENCE</scope>
    <source>
        <strain evidence="8">BYM</strain>
        <tissue evidence="8">Leaf</tissue>
    </source>
</reference>
<comment type="cofactor">
    <cofactor evidence="1">
        <name>Mg(2+)</name>
        <dbReference type="ChEBI" id="CHEBI:18420"/>
    </cofactor>
</comment>
<dbReference type="Pfam" id="PF01397">
    <property type="entry name" value="Terpene_synth"/>
    <property type="match status" value="1"/>
</dbReference>
<dbReference type="GO" id="GO:0016114">
    <property type="term" value="P:terpenoid biosynthetic process"/>
    <property type="evidence" value="ECO:0007669"/>
    <property type="project" value="InterPro"/>
</dbReference>
<keyword evidence="9" id="KW-1185">Reference proteome</keyword>
<dbReference type="InterPro" id="IPR008949">
    <property type="entry name" value="Isoprenoid_synthase_dom_sf"/>
</dbReference>
<dbReference type="GO" id="GO:0010333">
    <property type="term" value="F:terpene synthase activity"/>
    <property type="evidence" value="ECO:0007669"/>
    <property type="project" value="InterPro"/>
</dbReference>
<dbReference type="InterPro" id="IPR050148">
    <property type="entry name" value="Terpene_synthase-like"/>
</dbReference>
<dbReference type="SUPFAM" id="SSF48576">
    <property type="entry name" value="Terpenoid synthases"/>
    <property type="match status" value="1"/>
</dbReference>
<dbReference type="AlphaFoldDB" id="A0A8K0HQR6"/>
<dbReference type="PANTHER" id="PTHR31225:SF221">
    <property type="entry name" value="(-)-GERMACRENE D SYNTHASE"/>
    <property type="match status" value="1"/>
</dbReference>
<evidence type="ECO:0000256" key="2">
    <source>
        <dbReference type="ARBA" id="ARBA00022723"/>
    </source>
</evidence>
<comment type="caution">
    <text evidence="8">The sequence shown here is derived from an EMBL/GenBank/DDBJ whole genome shotgun (WGS) entry which is preliminary data.</text>
</comment>
<feature type="domain" description="Terpene synthase N-terminal" evidence="6">
    <location>
        <begin position="31"/>
        <end position="218"/>
    </location>
</feature>
<dbReference type="GO" id="GO:0000287">
    <property type="term" value="F:magnesium ion binding"/>
    <property type="evidence" value="ECO:0007669"/>
    <property type="project" value="InterPro"/>
</dbReference>
<dbReference type="OrthoDB" id="1877784at2759"/>
<evidence type="ECO:0000259" key="6">
    <source>
        <dbReference type="Pfam" id="PF01397"/>
    </source>
</evidence>
<dbReference type="EMBL" id="VOIH02000001">
    <property type="protein sequence ID" value="KAF3455985.1"/>
    <property type="molecule type" value="Genomic_DNA"/>
</dbReference>
<dbReference type="Gene3D" id="1.10.600.10">
    <property type="entry name" value="Farnesyl Diphosphate Synthase"/>
    <property type="match status" value="1"/>
</dbReference>
<dbReference type="Proteomes" id="UP000796880">
    <property type="component" value="Unassembled WGS sequence"/>
</dbReference>
<evidence type="ECO:0000313" key="9">
    <source>
        <dbReference type="Proteomes" id="UP000796880"/>
    </source>
</evidence>
<keyword evidence="2" id="KW-0479">Metal-binding</keyword>
<dbReference type="InterPro" id="IPR036965">
    <property type="entry name" value="Terpene_synth_N_sf"/>
</dbReference>